<evidence type="ECO:0000313" key="1">
    <source>
        <dbReference type="EMBL" id="KAJ9098453.1"/>
    </source>
</evidence>
<sequence length="944" mass="101643">MEEQQRRYLAVVRDKDALEKRLAQMHQTQTLSAQTILALRKDLSDKPTTATLDDTARTAFLEQINRQLEVKVSTLERDLVAAQREASRWRDIRTGETLTLADSAKSRLAVLSAQLSGTTPDETAAQQTLAQLVADNTLLRHDNAQLSLVLAELRHGTRHTRTTSRASNQRHSISDRHSFDAPSRTNQQSISDAPSRTNQHSISDAPSRTNPRHSISDAPYRPDAYPRPLTLSISSTGTSAPSHSRHQSLTPSLGGNPPPPYTYHTRTDSYTPVLAFPRSAQAEEGKRPVGRRTCSIDRPSLVNRGGTGVSSIAESSVGEEDPSPTHERDTSHSSTSSNPTSRRVKRLSLTPSFRPPVSPLSNDGYFPPLPTGTTVSSPIATTQRRPLKLLSNSIGVQTDPVDIHSTPTVHKATLAGLGFEETSTTASSTHSTPLFLSPSPYLPFPPTPNPELSTFPPQDGRTTSLLVLVEHTSKILARVRQADVPTLTRRLKKQHLAGDVGHLSSSTLKSLTEQVADMRTYFRRVLDGEKRHPSALSTTESLVTRKDFMLLIKLYKEMFTELVQLRTVVNQIILDPFAVTRLKESVQAAIDSVDPADSGKAKHAKPTAGLGWIAPISKLFTATSTLEPSTGAPTPRSAPKLEASTSASTTHVNVEFASTGIIRRSTHALPVISSAAEADPYTSLASISPPDTLGRAGLSRNGGTIKAKPRPAITLGDGTTRGGRGGPSAPPTARAGLMGIFAGAPVPSARPAIRPKASLEFHGTQRRLGSHRRRISNAVDAVIDQPLPENNEEDDAPPTLLERQLRPRGLSDSSIRTTYHSHALPTPVNPQPRTVAAGSYWPDSRSMVKTLGKRIQAFAGASEPAPTPVDSPENHASGKLGSPLSSSPAVPVGIKPLQPTGNALLGGSYNAMGKSYMDILTSTSLITDNAPHLTHSHHVADFER</sequence>
<proteinExistence type="predicted"/>
<evidence type="ECO:0000313" key="2">
    <source>
        <dbReference type="Proteomes" id="UP001230649"/>
    </source>
</evidence>
<comment type="caution">
    <text evidence="1">The sequence shown here is derived from an EMBL/GenBank/DDBJ whole genome shotgun (WGS) entry which is preliminary data.</text>
</comment>
<reference evidence="1" key="1">
    <citation type="submission" date="2023-04" db="EMBL/GenBank/DDBJ databases">
        <title>Draft Genome sequencing of Naganishia species isolated from polar environments using Oxford Nanopore Technology.</title>
        <authorList>
            <person name="Leo P."/>
            <person name="Venkateswaran K."/>
        </authorList>
    </citation>
    <scope>NUCLEOTIDE SEQUENCE</scope>
    <source>
        <strain evidence="1">MNA-CCFEE 5262</strain>
    </source>
</reference>
<accession>A0ACC2VGG6</accession>
<keyword evidence="2" id="KW-1185">Reference proteome</keyword>
<dbReference type="Proteomes" id="UP001230649">
    <property type="component" value="Unassembled WGS sequence"/>
</dbReference>
<protein>
    <submittedName>
        <fullName evidence="1">Uncharacterized protein</fullName>
    </submittedName>
</protein>
<gene>
    <name evidence="1" type="ORF">QFC20_005973</name>
</gene>
<dbReference type="EMBL" id="JASBWS010000093">
    <property type="protein sequence ID" value="KAJ9098453.1"/>
    <property type="molecule type" value="Genomic_DNA"/>
</dbReference>
<organism evidence="1 2">
    <name type="scientific">Naganishia adeliensis</name>
    <dbReference type="NCBI Taxonomy" id="92952"/>
    <lineage>
        <taxon>Eukaryota</taxon>
        <taxon>Fungi</taxon>
        <taxon>Dikarya</taxon>
        <taxon>Basidiomycota</taxon>
        <taxon>Agaricomycotina</taxon>
        <taxon>Tremellomycetes</taxon>
        <taxon>Filobasidiales</taxon>
        <taxon>Filobasidiaceae</taxon>
        <taxon>Naganishia</taxon>
    </lineage>
</organism>
<name>A0ACC2VGG6_9TREE</name>